<dbReference type="AlphaFoldDB" id="A0A7W8E835"/>
<comment type="caution">
    <text evidence="1">The sequence shown here is derived from an EMBL/GenBank/DDBJ whole genome shotgun (WGS) entry which is preliminary data.</text>
</comment>
<proteinExistence type="predicted"/>
<gene>
    <name evidence="1" type="ORF">HDF15_000563</name>
</gene>
<reference evidence="1 2" key="1">
    <citation type="submission" date="2020-08" db="EMBL/GenBank/DDBJ databases">
        <title>Genomic Encyclopedia of Type Strains, Phase IV (KMG-V): Genome sequencing to study the core and pangenomes of soil and plant-associated prokaryotes.</title>
        <authorList>
            <person name="Whitman W."/>
        </authorList>
    </citation>
    <scope>NUCLEOTIDE SEQUENCE [LARGE SCALE GENOMIC DNA]</scope>
    <source>
        <strain evidence="1 2">X5P3</strain>
    </source>
</reference>
<dbReference type="SUPFAM" id="SSF89372">
    <property type="entry name" value="Fucose-specific lectin"/>
    <property type="match status" value="1"/>
</dbReference>
<evidence type="ECO:0000313" key="2">
    <source>
        <dbReference type="Proteomes" id="UP000584867"/>
    </source>
</evidence>
<sequence length="348" mass="38797">MSEQSTLEIISSDDSWTGNESIALLSADHGKINPRTSATPAVAYFSDSLLFTYCSYDETNVIWQCLYKDNIWKEDVVETINNKKLYTSNGPSLAVFNETLYMAYRSSIKIDGEYPIMLTTLASPTKQWQDGKLISIGGKNLPTDHAPSLTVQGTGSSATLWLGWQKDSDLFTATFDGITWTNMGKIEKVASNGTPQSDYGPTLCGYGYSVMVIFKARHGDELMWASYNVITKEWSGNEDIKDKRGEFKTPKSNVPPGIALYNGSMYMTYKGEKYKEIYWAMLTDQAWSGNKQIYESSNIQPETDSTTGMTTALRNGEWVLILANKGDGKDKEGQQIYVSQLKINKATP</sequence>
<organism evidence="1 2">
    <name type="scientific">Granulicella mallensis</name>
    <dbReference type="NCBI Taxonomy" id="940614"/>
    <lineage>
        <taxon>Bacteria</taxon>
        <taxon>Pseudomonadati</taxon>
        <taxon>Acidobacteriota</taxon>
        <taxon>Terriglobia</taxon>
        <taxon>Terriglobales</taxon>
        <taxon>Acidobacteriaceae</taxon>
        <taxon>Granulicella</taxon>
    </lineage>
</organism>
<name>A0A7W8E835_9BACT</name>
<dbReference type="RefSeq" id="WP_184252730.1">
    <property type="nucleotide sequence ID" value="NZ_JACHIO010000002.1"/>
</dbReference>
<dbReference type="Proteomes" id="UP000584867">
    <property type="component" value="Unassembled WGS sequence"/>
</dbReference>
<dbReference type="EMBL" id="JACHIO010000002">
    <property type="protein sequence ID" value="MBB5062236.1"/>
    <property type="molecule type" value="Genomic_DNA"/>
</dbReference>
<evidence type="ECO:0000313" key="1">
    <source>
        <dbReference type="EMBL" id="MBB5062236.1"/>
    </source>
</evidence>
<accession>A0A7W8E835</accession>
<protein>
    <submittedName>
        <fullName evidence="1">Uncharacterized protein</fullName>
    </submittedName>
</protein>